<evidence type="ECO:0000256" key="2">
    <source>
        <dbReference type="ARBA" id="ARBA00007832"/>
    </source>
</evidence>
<feature type="domain" description="Aerobactin siderophore biosynthesis IucA/IucC N-terminal" evidence="4">
    <location>
        <begin position="145"/>
        <end position="377"/>
    </location>
</feature>
<comment type="pathway">
    <text evidence="1">Siderophore biosynthesis.</text>
</comment>
<evidence type="ECO:0000259" key="4">
    <source>
        <dbReference type="Pfam" id="PF04183"/>
    </source>
</evidence>
<dbReference type="PANTHER" id="PTHR34384">
    <property type="entry name" value="L-2,3-DIAMINOPROPANOATE--CITRATE LIGASE"/>
    <property type="match status" value="1"/>
</dbReference>
<dbReference type="Pfam" id="PF06276">
    <property type="entry name" value="FhuF"/>
    <property type="match status" value="1"/>
</dbReference>
<dbReference type="OrthoDB" id="495728at2"/>
<dbReference type="GO" id="GO:0016881">
    <property type="term" value="F:acid-amino acid ligase activity"/>
    <property type="evidence" value="ECO:0007669"/>
    <property type="project" value="UniProtKB-ARBA"/>
</dbReference>
<dbReference type="InterPro" id="IPR022770">
    <property type="entry name" value="IucA/IucC-like_C"/>
</dbReference>
<evidence type="ECO:0000313" key="7">
    <source>
        <dbReference type="Proteomes" id="UP000199651"/>
    </source>
</evidence>
<dbReference type="InterPro" id="IPR007310">
    <property type="entry name" value="Aerobactin_biosyn_IucA/IucC_N"/>
</dbReference>
<dbReference type="AlphaFoldDB" id="A0A1H0HRV3"/>
<sequence>MTASTTAAAGLSVDTADLLTAHTILGCLVREVAGPERRTGIVDRFLVVHLPYTGRTLRARLRRASTVAAHRFTGPVQSEQDDGGWRSCAADELAALIDAELTLRTGHGNDEFAGQVAASRDALEDILRTRPKSADRPVPGSAGAYLDSEQSLVAGHPRHPTPKSRSGGSEQWRRYAPESRSAFPLRWLAAPAELVRDHAVDDLGFDGHARTADLPVPEGFRALPVHPWQFALMSADNAAGPILRAAMAAGALRDLGETGPQFHPTASVRTLYQPETDLFLKTSLNVRITNCLRKNSDYELAGAVELTRLLAEPCARVTREHPGFGFLPEPAARTVDLPARYGDRRGRHALLEGFGTIVRGGLGEHLGGQVHLAGALAAEHRDPVGTRTRLADLVGTANVEAWALRWWHRYTNLLVPPVLSLWAEHGVVLEPHPQNVLVVLGPDSMPVRVLARDLEGTKLLTDRHLDTLAALPADVARAVAYDDERAWNRIAYCLFVNHLTEFAGALADLVHESAPGMCRFEDRLWSDLGDTVAAVSRALGNPPRLRALLTGIPLPAKTNLLVRWERQADRQAGYVPFPNPIGRLL</sequence>
<evidence type="ECO:0000313" key="6">
    <source>
        <dbReference type="EMBL" id="SDO21790.1"/>
    </source>
</evidence>
<keyword evidence="7" id="KW-1185">Reference proteome</keyword>
<dbReference type="EMBL" id="FNJB01000002">
    <property type="protein sequence ID" value="SDO21790.1"/>
    <property type="molecule type" value="Genomic_DNA"/>
</dbReference>
<accession>A0A1H0HRV3</accession>
<reference evidence="7" key="1">
    <citation type="submission" date="2016-10" db="EMBL/GenBank/DDBJ databases">
        <authorList>
            <person name="Varghese N."/>
            <person name="Submissions S."/>
        </authorList>
    </citation>
    <scope>NUCLEOTIDE SEQUENCE [LARGE SCALE GENOMIC DNA]</scope>
    <source>
        <strain evidence="7">IBRC-M 10655</strain>
    </source>
</reference>
<dbReference type="InterPro" id="IPR037455">
    <property type="entry name" value="LucA/IucC-like"/>
</dbReference>
<dbReference type="Gene3D" id="1.10.510.40">
    <property type="match status" value="1"/>
</dbReference>
<name>A0A1H0HRV3_9PSEU</name>
<evidence type="ECO:0000256" key="3">
    <source>
        <dbReference type="SAM" id="MobiDB-lite"/>
    </source>
</evidence>
<dbReference type="RefSeq" id="WP_091370648.1">
    <property type="nucleotide sequence ID" value="NZ_FNDV01000001.1"/>
</dbReference>
<comment type="similarity">
    <text evidence="2">Belongs to the IucA/IucC family.</text>
</comment>
<organism evidence="6 7">
    <name type="scientific">Actinokineospora alba</name>
    <dbReference type="NCBI Taxonomy" id="504798"/>
    <lineage>
        <taxon>Bacteria</taxon>
        <taxon>Bacillati</taxon>
        <taxon>Actinomycetota</taxon>
        <taxon>Actinomycetes</taxon>
        <taxon>Pseudonocardiales</taxon>
        <taxon>Pseudonocardiaceae</taxon>
        <taxon>Actinokineospora</taxon>
    </lineage>
</organism>
<dbReference type="Proteomes" id="UP000199651">
    <property type="component" value="Unassembled WGS sequence"/>
</dbReference>
<feature type="region of interest" description="Disordered" evidence="3">
    <location>
        <begin position="152"/>
        <end position="175"/>
    </location>
</feature>
<feature type="domain" description="Aerobactin siderophore biosynthesis IucA/IucC-like C-terminal" evidence="5">
    <location>
        <begin position="405"/>
        <end position="571"/>
    </location>
</feature>
<dbReference type="PANTHER" id="PTHR34384:SF5">
    <property type="entry name" value="L-2,3-DIAMINOPROPANOATE--CITRATE LIGASE"/>
    <property type="match status" value="1"/>
</dbReference>
<protein>
    <submittedName>
        <fullName evidence="6">Siderophore synthetase component</fullName>
    </submittedName>
</protein>
<evidence type="ECO:0000259" key="5">
    <source>
        <dbReference type="Pfam" id="PF06276"/>
    </source>
</evidence>
<evidence type="ECO:0000256" key="1">
    <source>
        <dbReference type="ARBA" id="ARBA00004924"/>
    </source>
</evidence>
<dbReference type="STRING" id="504798.SAMN05421871_10174"/>
<dbReference type="GO" id="GO:0019290">
    <property type="term" value="P:siderophore biosynthetic process"/>
    <property type="evidence" value="ECO:0007669"/>
    <property type="project" value="InterPro"/>
</dbReference>
<proteinExistence type="inferred from homology"/>
<dbReference type="Pfam" id="PF04183">
    <property type="entry name" value="IucA_IucC"/>
    <property type="match status" value="1"/>
</dbReference>
<gene>
    <name evidence="6" type="ORF">SAMN05192558_102229</name>
</gene>